<dbReference type="HOGENOM" id="CLU_3048900_0_0_0"/>
<gene>
    <name evidence="1" type="ordered locus">AciPR4_1632</name>
</gene>
<evidence type="ECO:0000313" key="2">
    <source>
        <dbReference type="Proteomes" id="UP000006844"/>
    </source>
</evidence>
<name>E8V388_TERSS</name>
<proteinExistence type="predicted"/>
<sequence>MIGTQDRFALKPVATSKDFTALLGKTVIVAGTLPQAAKGRVPDILRYNTISEAQ</sequence>
<dbReference type="Proteomes" id="UP000006844">
    <property type="component" value="Chromosome"/>
</dbReference>
<evidence type="ECO:0000313" key="1">
    <source>
        <dbReference type="EMBL" id="ADV82445.1"/>
    </source>
</evidence>
<reference evidence="1 2" key="1">
    <citation type="journal article" date="2012" name="Stand. Genomic Sci.">
        <title>Complete genome sequence of Terriglobus saanensis type strain SP1PR4(T), an Acidobacteria from tundra soil.</title>
        <authorList>
            <person name="Rawat S.R."/>
            <person name="Mannisto M.K."/>
            <person name="Starovoytov V."/>
            <person name="Goodwin L."/>
            <person name="Nolan M."/>
            <person name="Hauser L."/>
            <person name="Land M."/>
            <person name="Davenport K.W."/>
            <person name="Woyke T."/>
            <person name="Haggblom M.M."/>
        </authorList>
    </citation>
    <scope>NUCLEOTIDE SEQUENCE</scope>
    <source>
        <strain evidence="2">ATCC BAA-1853 / DSM 23119 / SP1PR4</strain>
    </source>
</reference>
<dbReference type="EMBL" id="CP002467">
    <property type="protein sequence ID" value="ADV82445.1"/>
    <property type="molecule type" value="Genomic_DNA"/>
</dbReference>
<dbReference type="eggNOG" id="COG2608">
    <property type="taxonomic scope" value="Bacteria"/>
</dbReference>
<accession>E8V388</accession>
<dbReference type="AlphaFoldDB" id="E8V388"/>
<dbReference type="RefSeq" id="WP_013568178.1">
    <property type="nucleotide sequence ID" value="NC_014963.1"/>
</dbReference>
<keyword evidence="2" id="KW-1185">Reference proteome</keyword>
<protein>
    <submittedName>
        <fullName evidence="1">Uncharacterized protein</fullName>
    </submittedName>
</protein>
<dbReference type="KEGG" id="tsa:AciPR4_1632"/>
<organism evidence="1 2">
    <name type="scientific">Terriglobus saanensis (strain ATCC BAA-1853 / DSM 23119 / SP1PR4)</name>
    <dbReference type="NCBI Taxonomy" id="401053"/>
    <lineage>
        <taxon>Bacteria</taxon>
        <taxon>Pseudomonadati</taxon>
        <taxon>Acidobacteriota</taxon>
        <taxon>Terriglobia</taxon>
        <taxon>Terriglobales</taxon>
        <taxon>Acidobacteriaceae</taxon>
        <taxon>Terriglobus</taxon>
    </lineage>
</organism>